<organism evidence="5 6">
    <name type="scientific">Pseudobutyrivibrio ruminis</name>
    <dbReference type="NCBI Taxonomy" id="46206"/>
    <lineage>
        <taxon>Bacteria</taxon>
        <taxon>Bacillati</taxon>
        <taxon>Bacillota</taxon>
        <taxon>Clostridia</taxon>
        <taxon>Lachnospirales</taxon>
        <taxon>Lachnospiraceae</taxon>
        <taxon>Pseudobutyrivibrio</taxon>
    </lineage>
</organism>
<keyword evidence="2" id="KW-0479">Metal-binding</keyword>
<gene>
    <name evidence="5" type="ORF">CSX00_03470</name>
</gene>
<dbReference type="EMBL" id="PDYH01000010">
    <property type="protein sequence ID" value="PHU41017.1"/>
    <property type="molecule type" value="Genomic_DNA"/>
</dbReference>
<dbReference type="InterPro" id="IPR023214">
    <property type="entry name" value="HAD_sf"/>
</dbReference>
<dbReference type="SFLD" id="SFLDG01129">
    <property type="entry name" value="C1.5:_HAD__Beta-PGM__Phosphata"/>
    <property type="match status" value="1"/>
</dbReference>
<protein>
    <submittedName>
        <fullName evidence="5">Haloacid dehalogenase</fullName>
    </submittedName>
</protein>
<dbReference type="InterPro" id="IPR036412">
    <property type="entry name" value="HAD-like_sf"/>
</dbReference>
<dbReference type="Gene3D" id="3.40.50.1000">
    <property type="entry name" value="HAD superfamily/HAD-like"/>
    <property type="match status" value="1"/>
</dbReference>
<dbReference type="PRINTS" id="PR00413">
    <property type="entry name" value="HADHALOGNASE"/>
</dbReference>
<dbReference type="PANTHER" id="PTHR46470:SF2">
    <property type="entry name" value="GLYCERALDEHYDE 3-PHOSPHATE PHOSPHATASE"/>
    <property type="match status" value="1"/>
</dbReference>
<comment type="caution">
    <text evidence="5">The sequence shown here is derived from an EMBL/GenBank/DDBJ whole genome shotgun (WGS) entry which is preliminary data.</text>
</comment>
<evidence type="ECO:0000313" key="5">
    <source>
        <dbReference type="EMBL" id="PHU41017.1"/>
    </source>
</evidence>
<dbReference type="Pfam" id="PF13419">
    <property type="entry name" value="HAD_2"/>
    <property type="match status" value="1"/>
</dbReference>
<dbReference type="GO" id="GO:0046872">
    <property type="term" value="F:metal ion binding"/>
    <property type="evidence" value="ECO:0007669"/>
    <property type="project" value="UniProtKB-KW"/>
</dbReference>
<dbReference type="Gene3D" id="1.10.150.520">
    <property type="match status" value="1"/>
</dbReference>
<dbReference type="AlphaFoldDB" id="A0A2G3ECS8"/>
<dbReference type="NCBIfam" id="TIGR01549">
    <property type="entry name" value="HAD-SF-IA-v1"/>
    <property type="match status" value="1"/>
</dbReference>
<evidence type="ECO:0000256" key="1">
    <source>
        <dbReference type="ARBA" id="ARBA00001946"/>
    </source>
</evidence>
<dbReference type="SFLD" id="SFLDS00003">
    <property type="entry name" value="Haloacid_Dehalogenase"/>
    <property type="match status" value="1"/>
</dbReference>
<dbReference type="GO" id="GO:0044281">
    <property type="term" value="P:small molecule metabolic process"/>
    <property type="evidence" value="ECO:0007669"/>
    <property type="project" value="UniProtKB-ARBA"/>
</dbReference>
<dbReference type="SUPFAM" id="SSF56784">
    <property type="entry name" value="HAD-like"/>
    <property type="match status" value="1"/>
</dbReference>
<dbReference type="InterPro" id="IPR006439">
    <property type="entry name" value="HAD-SF_hydro_IA"/>
</dbReference>
<reference evidence="5" key="1">
    <citation type="submission" date="2017-10" db="EMBL/GenBank/DDBJ databases">
        <title>Resolving the taxonomy of Roseburia spp., Eubacterium rectale and Agathobacter spp. through phylogenomic analysis.</title>
        <authorList>
            <person name="Sheridan P.O."/>
            <person name="Walker A.W."/>
            <person name="Duncan S.H."/>
            <person name="Scott K.P."/>
            <person name="Toole P.W.O."/>
            <person name="Luis P."/>
            <person name="Flint H.J."/>
        </authorList>
    </citation>
    <scope>NUCLEOTIDE SEQUENCE [LARGE SCALE GENOMIC DNA]</scope>
    <source>
        <strain evidence="5">JK10</strain>
    </source>
</reference>
<dbReference type="RefSeq" id="WP_099412822.1">
    <property type="nucleotide sequence ID" value="NZ_PDYH01000010.1"/>
</dbReference>
<evidence type="ECO:0000256" key="4">
    <source>
        <dbReference type="ARBA" id="ARBA00022842"/>
    </source>
</evidence>
<sequence length="210" mass="24146">MDVKWLFFDIGNTIYDETEADKDRVETLLSNVDYDVTAEIFYDDMIKAAAAYAKSPFAAVRNKYGIEETIPYYADKEKVYPDVISTLERLSLKYNIGVIANQPSETQDRLEKDGLDRFFDICLLSEAEGLEKPDRKIFLRALEQADCRPEDAVMIGDRLDNDIFPAKEIGFKTIWLRQGISCEQEPINNNYVPDVEVSSFKELLEILDNE</sequence>
<keyword evidence="3" id="KW-0378">Hydrolase</keyword>
<dbReference type="GO" id="GO:0016791">
    <property type="term" value="F:phosphatase activity"/>
    <property type="evidence" value="ECO:0007669"/>
    <property type="project" value="TreeGrafter"/>
</dbReference>
<keyword evidence="4" id="KW-0460">Magnesium</keyword>
<dbReference type="Proteomes" id="UP000224317">
    <property type="component" value="Unassembled WGS sequence"/>
</dbReference>
<accession>A0A2G3ECS8</accession>
<evidence type="ECO:0000313" key="6">
    <source>
        <dbReference type="Proteomes" id="UP000224317"/>
    </source>
</evidence>
<name>A0A2G3ECS8_9FIRM</name>
<evidence type="ECO:0000256" key="2">
    <source>
        <dbReference type="ARBA" id="ARBA00022723"/>
    </source>
</evidence>
<proteinExistence type="predicted"/>
<dbReference type="PANTHER" id="PTHR46470">
    <property type="entry name" value="N-ACYLNEURAMINATE-9-PHOSPHATASE"/>
    <property type="match status" value="1"/>
</dbReference>
<dbReference type="InterPro" id="IPR041492">
    <property type="entry name" value="HAD_2"/>
</dbReference>
<keyword evidence="6" id="KW-1185">Reference proteome</keyword>
<comment type="cofactor">
    <cofactor evidence="1">
        <name>Mg(2+)</name>
        <dbReference type="ChEBI" id="CHEBI:18420"/>
    </cofactor>
</comment>
<dbReference type="InterPro" id="IPR051400">
    <property type="entry name" value="HAD-like_hydrolase"/>
</dbReference>
<evidence type="ECO:0000256" key="3">
    <source>
        <dbReference type="ARBA" id="ARBA00022801"/>
    </source>
</evidence>